<dbReference type="RefSeq" id="WP_343958387.1">
    <property type="nucleotide sequence ID" value="NZ_BAAAMN010000045.1"/>
</dbReference>
<sequence>MSTNQRAITATYMRGGTSKGVFFHARDLPPAGPERDELLLRIMGSPDRLQIDGMGGTYSSTSKVVVVDEPNDGELTYWFGQVAINAPHIDWNGNCGNLTTAVGPFALEEGLVQGHDPVTRVTLHNENTGTKIEAEVPTSNGTFRVDGEHVVDGVPGTGSPVVTRYLDPAGKTTGSLLPTGDATTQVALASGEQLWVSVVDAASVFAFIRAEDLGVDMSQTDVSVLNADAELLERIEETRARLAVQLGRVNDPADAATESATVPRIIVFGPGDNEVMVHARAVMMGVFHRALPMTGALCLAAAAHTPGTLVAEALTEPTAREVIIGHPRGQAVVEVDATTDDHETRIESLGVTRTARRIMDGNVYVPEA</sequence>
<evidence type="ECO:0000256" key="1">
    <source>
        <dbReference type="ARBA" id="ARBA00007673"/>
    </source>
</evidence>
<dbReference type="SUPFAM" id="SSF54506">
    <property type="entry name" value="Diaminopimelate epimerase-like"/>
    <property type="match status" value="2"/>
</dbReference>
<dbReference type="PANTHER" id="PTHR43709">
    <property type="entry name" value="ACONITATE ISOMERASE-RELATED"/>
    <property type="match status" value="1"/>
</dbReference>
<dbReference type="PANTHER" id="PTHR43709:SF2">
    <property type="entry name" value="DUF453 DOMAIN PROTEIN (AFU_ORTHOLOGUE AFUA_6G00360)"/>
    <property type="match status" value="1"/>
</dbReference>
<proteinExistence type="inferred from homology"/>
<evidence type="ECO:0000313" key="4">
    <source>
        <dbReference type="Proteomes" id="UP001501461"/>
    </source>
</evidence>
<evidence type="ECO:0000256" key="2">
    <source>
        <dbReference type="ARBA" id="ARBA00023235"/>
    </source>
</evidence>
<keyword evidence="2" id="KW-0413">Isomerase</keyword>
<dbReference type="Pfam" id="PF04303">
    <property type="entry name" value="PrpF"/>
    <property type="match status" value="1"/>
</dbReference>
<name>A0ABP5G8U9_9MICC</name>
<dbReference type="EMBL" id="BAAAMN010000045">
    <property type="protein sequence ID" value="GAA2040406.1"/>
    <property type="molecule type" value="Genomic_DNA"/>
</dbReference>
<dbReference type="InterPro" id="IPR007400">
    <property type="entry name" value="PrpF-like"/>
</dbReference>
<evidence type="ECO:0000313" key="3">
    <source>
        <dbReference type="EMBL" id="GAA2040406.1"/>
    </source>
</evidence>
<keyword evidence="4" id="KW-1185">Reference proteome</keyword>
<dbReference type="Proteomes" id="UP001501461">
    <property type="component" value="Unassembled WGS sequence"/>
</dbReference>
<reference evidence="4" key="1">
    <citation type="journal article" date="2019" name="Int. J. Syst. Evol. Microbiol.">
        <title>The Global Catalogue of Microorganisms (GCM) 10K type strain sequencing project: providing services to taxonomists for standard genome sequencing and annotation.</title>
        <authorList>
            <consortium name="The Broad Institute Genomics Platform"/>
            <consortium name="The Broad Institute Genome Sequencing Center for Infectious Disease"/>
            <person name="Wu L."/>
            <person name="Ma J."/>
        </authorList>
    </citation>
    <scope>NUCLEOTIDE SEQUENCE [LARGE SCALE GENOMIC DNA]</scope>
    <source>
        <strain evidence="4">JCM 13595</strain>
    </source>
</reference>
<comment type="similarity">
    <text evidence="1">Belongs to the PrpF family.</text>
</comment>
<dbReference type="Gene3D" id="3.10.310.10">
    <property type="entry name" value="Diaminopimelate Epimerase, Chain A, domain 1"/>
    <property type="match status" value="2"/>
</dbReference>
<comment type="caution">
    <text evidence="3">The sequence shown here is derived from an EMBL/GenBank/DDBJ whole genome shotgun (WGS) entry which is preliminary data.</text>
</comment>
<accession>A0ABP5G8U9</accession>
<gene>
    <name evidence="3" type="ORF">GCM10009720_21050</name>
</gene>
<organism evidence="3 4">
    <name type="scientific">Yaniella flava</name>
    <dbReference type="NCBI Taxonomy" id="287930"/>
    <lineage>
        <taxon>Bacteria</taxon>
        <taxon>Bacillati</taxon>
        <taxon>Actinomycetota</taxon>
        <taxon>Actinomycetes</taxon>
        <taxon>Micrococcales</taxon>
        <taxon>Micrococcaceae</taxon>
        <taxon>Yaniella</taxon>
    </lineage>
</organism>
<protein>
    <submittedName>
        <fullName evidence="3">PrpF domain-containing protein</fullName>
    </submittedName>
</protein>